<dbReference type="Pfam" id="PF04007">
    <property type="entry name" value="DUF354"/>
    <property type="match status" value="1"/>
</dbReference>
<dbReference type="InterPro" id="IPR007152">
    <property type="entry name" value="DUF354"/>
</dbReference>
<dbReference type="SUPFAM" id="SSF53756">
    <property type="entry name" value="UDP-Glycosyltransferase/glycogen phosphorylase"/>
    <property type="match status" value="1"/>
</dbReference>
<comment type="caution">
    <text evidence="1">The sequence shown here is derived from an EMBL/GenBank/DDBJ whole genome shotgun (WGS) entry which is preliminary data.</text>
</comment>
<protein>
    <recommendedName>
        <fullName evidence="3">DUF354 domain-containing protein</fullName>
    </recommendedName>
</protein>
<evidence type="ECO:0000313" key="1">
    <source>
        <dbReference type="EMBL" id="MBA2858826.1"/>
    </source>
</evidence>
<dbReference type="AlphaFoldDB" id="A0A7J9P7X5"/>
<organism evidence="1 2">
    <name type="scientific">Methanococcus maripaludis</name>
    <name type="common">Methanococcus deltae</name>
    <dbReference type="NCBI Taxonomy" id="39152"/>
    <lineage>
        <taxon>Archaea</taxon>
        <taxon>Methanobacteriati</taxon>
        <taxon>Methanobacteriota</taxon>
        <taxon>Methanomada group</taxon>
        <taxon>Methanococci</taxon>
        <taxon>Methanococcales</taxon>
        <taxon>Methanococcaceae</taxon>
        <taxon>Methanococcus</taxon>
    </lineage>
</organism>
<evidence type="ECO:0000313" key="2">
    <source>
        <dbReference type="Proteomes" id="UP000558015"/>
    </source>
</evidence>
<dbReference type="RefSeq" id="WP_181493654.1">
    <property type="nucleotide sequence ID" value="NZ_JACDUN010000001.1"/>
</dbReference>
<proteinExistence type="predicted"/>
<sequence length="346" mass="39599">MKVLFNVDHPAKFHLFKNAMKILKDRGNEVILTIVDKEVTLNLAEKFCKHYTIDYKLIGRNSGNLTKKAFNVPSIEFNLLKTALNFKPDLLVGGCGDPYVAHVSKMINRPSFIFDTNDQAKLQHKLSFPFATRIFTPSSYLLNLGKKHTKYEGFHELAYLHPDYFKPDNAILDYLNLPKNDIILLRLVSWNAFHDVGKKSGNILEYLSELEKYGTVVISSESKLTSEFDKYCIPLPPERLHDVLYYSKMALGEGATTASECTILGTQSIYTNPIKLGYIKELETKYGLINLSNTELTLKHMLDMLENNSLKKQSMDIRKKILDEKIDVTKFICNGIENYETDSVEY</sequence>
<reference evidence="1 2" key="1">
    <citation type="submission" date="2020-07" db="EMBL/GenBank/DDBJ databases">
        <title>Genomic Encyclopedia of Type Strains, Phase IV (KMG-V): Genome sequencing to study the core and pangenomes of soil and plant-associated prokaryotes.</title>
        <authorList>
            <person name="Whitman W."/>
        </authorList>
    </citation>
    <scope>NUCLEOTIDE SEQUENCE [LARGE SCALE GENOMIC DNA]</scope>
    <source>
        <strain evidence="1 2">C12</strain>
    </source>
</reference>
<evidence type="ECO:0008006" key="3">
    <source>
        <dbReference type="Google" id="ProtNLM"/>
    </source>
</evidence>
<name>A0A7J9P7X5_METMI</name>
<dbReference type="PANTHER" id="PTHR39662">
    <property type="entry name" value="DUF354 DOMAIN-CONTAINING PROTEIN-RELATED"/>
    <property type="match status" value="1"/>
</dbReference>
<dbReference type="EMBL" id="JACDUN010000001">
    <property type="protein sequence ID" value="MBA2858826.1"/>
    <property type="molecule type" value="Genomic_DNA"/>
</dbReference>
<accession>A0A7J9P7X5</accession>
<dbReference type="PIRSF" id="PIRSF005357">
    <property type="entry name" value="UCP005357"/>
    <property type="match status" value="1"/>
</dbReference>
<gene>
    <name evidence="1" type="ORF">HNP93_001527</name>
</gene>
<dbReference type="PANTHER" id="PTHR39662:SF1">
    <property type="entry name" value="DUF354 DOMAIN-CONTAINING PROTEIN"/>
    <property type="match status" value="1"/>
</dbReference>
<dbReference type="Proteomes" id="UP000558015">
    <property type="component" value="Unassembled WGS sequence"/>
</dbReference>